<dbReference type="RefSeq" id="WP_206644992.1">
    <property type="nucleotide sequence ID" value="NZ_CP071247.1"/>
</dbReference>
<sequence length="412" mass="44640">MSKRFLPLIILAIGIAGYVLLRMTRPEPAEVAATERSWRVTVQAVEPATHTPVLPLYGEVVAPESITVTAALEGRIEARPVVDGQRVQAGELLIALADADIQPKVAQAEAQVADLQAQLKSEEVRYQTDLKAVKSERAIRDNARRQFERTQSLLKRNLASQENLDTANDALARAELTVSAREQNIADHPARVLSLEARLAQAEANLATTRRDAERARMTAPFDGVVTDVQVAPGDQVSRNQVLLSLYPLDGLELRARVPARYLPELQRALGEGVPLTASSDSGHRFDLARFSGIADPAGTEAILTLDGEPRGLRPGELLPVNLQRPARDASVTIPFAALYGADSVYLVNDEDRMRRITVERIGEALSSNGDRWLLVAGEGLKPGARLVTTHLPNAITGLKVEPVDAAEGAEQ</sequence>
<evidence type="ECO:0000256" key="2">
    <source>
        <dbReference type="SAM" id="Coils"/>
    </source>
</evidence>
<protein>
    <submittedName>
        <fullName evidence="4">HlyD family efflux transporter periplasmic adaptor subunit</fullName>
    </submittedName>
</protein>
<feature type="coiled-coil region" evidence="2">
    <location>
        <begin position="192"/>
        <end position="219"/>
    </location>
</feature>
<gene>
    <name evidence="4" type="ORF">LPB19_04920</name>
</gene>
<evidence type="ECO:0000256" key="1">
    <source>
        <dbReference type="ARBA" id="ARBA00009477"/>
    </source>
</evidence>
<dbReference type="Gene3D" id="2.40.30.170">
    <property type="match status" value="1"/>
</dbReference>
<keyword evidence="5" id="KW-1185">Reference proteome</keyword>
<dbReference type="Gene3D" id="2.40.50.100">
    <property type="match status" value="1"/>
</dbReference>
<evidence type="ECO:0000259" key="3">
    <source>
        <dbReference type="Pfam" id="PF25917"/>
    </source>
</evidence>
<dbReference type="Gene3D" id="1.10.287.470">
    <property type="entry name" value="Helix hairpin bin"/>
    <property type="match status" value="1"/>
</dbReference>
<name>A0ABX7MTN8_9GAMM</name>
<dbReference type="EMBL" id="CP071247">
    <property type="protein sequence ID" value="QSP95755.1"/>
    <property type="molecule type" value="Genomic_DNA"/>
</dbReference>
<dbReference type="Pfam" id="PF25917">
    <property type="entry name" value="BSH_RND"/>
    <property type="match status" value="1"/>
</dbReference>
<dbReference type="PANTHER" id="PTHR30469:SF15">
    <property type="entry name" value="HLYD FAMILY OF SECRETION PROTEINS"/>
    <property type="match status" value="1"/>
</dbReference>
<dbReference type="InterPro" id="IPR058625">
    <property type="entry name" value="MdtA-like_BSH"/>
</dbReference>
<dbReference type="InterPro" id="IPR010916">
    <property type="entry name" value="TonB_box_CS"/>
</dbReference>
<feature type="domain" description="Multidrug resistance protein MdtA-like barrel-sandwich hybrid" evidence="3">
    <location>
        <begin position="65"/>
        <end position="241"/>
    </location>
</feature>
<proteinExistence type="inferred from homology"/>
<organism evidence="4 5">
    <name type="scientific">Marinobacter salinisoli</name>
    <dbReference type="NCBI Taxonomy" id="2769486"/>
    <lineage>
        <taxon>Bacteria</taxon>
        <taxon>Pseudomonadati</taxon>
        <taxon>Pseudomonadota</taxon>
        <taxon>Gammaproteobacteria</taxon>
        <taxon>Pseudomonadales</taxon>
        <taxon>Marinobacteraceae</taxon>
        <taxon>Marinobacter</taxon>
    </lineage>
</organism>
<reference evidence="4 5" key="1">
    <citation type="submission" date="2021-03" db="EMBL/GenBank/DDBJ databases">
        <title>Genome sequencing of Marinobacter sp. LPB0319.</title>
        <authorList>
            <person name="Kim J."/>
        </authorList>
    </citation>
    <scope>NUCLEOTIDE SEQUENCE [LARGE SCALE GENOMIC DNA]</scope>
    <source>
        <strain evidence="4 5">LPB0319</strain>
    </source>
</reference>
<comment type="similarity">
    <text evidence="1">Belongs to the membrane fusion protein (MFP) (TC 8.A.1) family.</text>
</comment>
<dbReference type="PANTHER" id="PTHR30469">
    <property type="entry name" value="MULTIDRUG RESISTANCE PROTEIN MDTA"/>
    <property type="match status" value="1"/>
</dbReference>
<evidence type="ECO:0000313" key="4">
    <source>
        <dbReference type="EMBL" id="QSP95755.1"/>
    </source>
</evidence>
<evidence type="ECO:0000313" key="5">
    <source>
        <dbReference type="Proteomes" id="UP000663555"/>
    </source>
</evidence>
<dbReference type="SUPFAM" id="SSF111369">
    <property type="entry name" value="HlyD-like secretion proteins"/>
    <property type="match status" value="2"/>
</dbReference>
<keyword evidence="2" id="KW-0175">Coiled coil</keyword>
<accession>A0ABX7MTN8</accession>
<dbReference type="PROSITE" id="PS00430">
    <property type="entry name" value="TONB_DEPENDENT_REC_1"/>
    <property type="match status" value="1"/>
</dbReference>
<dbReference type="Proteomes" id="UP000663555">
    <property type="component" value="Chromosome"/>
</dbReference>